<reference evidence="3" key="2">
    <citation type="submission" date="2025-09" db="UniProtKB">
        <authorList>
            <consortium name="Ensembl"/>
        </authorList>
    </citation>
    <scope>IDENTIFICATION</scope>
</reference>
<dbReference type="GO" id="GO:0005737">
    <property type="term" value="C:cytoplasm"/>
    <property type="evidence" value="ECO:0007669"/>
    <property type="project" value="TreeGrafter"/>
</dbReference>
<evidence type="ECO:0000259" key="2">
    <source>
        <dbReference type="PROSITE" id="PS50001"/>
    </source>
</evidence>
<dbReference type="GO" id="GO:0070374">
    <property type="term" value="P:positive regulation of ERK1 and ERK2 cascade"/>
    <property type="evidence" value="ECO:0007669"/>
    <property type="project" value="TreeGrafter"/>
</dbReference>
<evidence type="ECO:0000313" key="4">
    <source>
        <dbReference type="Proteomes" id="UP000694416"/>
    </source>
</evidence>
<dbReference type="PANTHER" id="PTHR46559:SF1">
    <property type="entry name" value="TYROSINE-PROTEIN PHOSPHATASE NON-RECEPTOR TYPE 11"/>
    <property type="match status" value="1"/>
</dbReference>
<proteinExistence type="predicted"/>
<dbReference type="GO" id="GO:0030971">
    <property type="term" value="F:receptor tyrosine kinase binding"/>
    <property type="evidence" value="ECO:0007669"/>
    <property type="project" value="TreeGrafter"/>
</dbReference>
<evidence type="ECO:0000256" key="1">
    <source>
        <dbReference type="PROSITE-ProRule" id="PRU00191"/>
    </source>
</evidence>
<keyword evidence="1" id="KW-0727">SH2 domain</keyword>
<keyword evidence="4" id="KW-1185">Reference proteome</keyword>
<dbReference type="Gene3D" id="3.30.505.10">
    <property type="entry name" value="SH2 domain"/>
    <property type="match status" value="1"/>
</dbReference>
<feature type="domain" description="SH2" evidence="2">
    <location>
        <begin position="2"/>
        <end position="60"/>
    </location>
</feature>
<dbReference type="PROSITE" id="PS50001">
    <property type="entry name" value="SH2"/>
    <property type="match status" value="1"/>
</dbReference>
<sequence length="60" mass="6643">MWFHGHLSGKEEGKLLTEKGKHGSFLVRESQSQLGDFVLSVPRSSPGSSSFLRSLSILRL</sequence>
<dbReference type="GO" id="GO:0050839">
    <property type="term" value="F:cell adhesion molecule binding"/>
    <property type="evidence" value="ECO:0007669"/>
    <property type="project" value="TreeGrafter"/>
</dbReference>
<organism evidence="3 4">
    <name type="scientific">Piliocolobus tephrosceles</name>
    <name type="common">Ugandan red Colobus</name>
    <dbReference type="NCBI Taxonomy" id="591936"/>
    <lineage>
        <taxon>Eukaryota</taxon>
        <taxon>Metazoa</taxon>
        <taxon>Chordata</taxon>
        <taxon>Craniata</taxon>
        <taxon>Vertebrata</taxon>
        <taxon>Euteleostomi</taxon>
        <taxon>Mammalia</taxon>
        <taxon>Eutheria</taxon>
        <taxon>Euarchontoglires</taxon>
        <taxon>Primates</taxon>
        <taxon>Haplorrhini</taxon>
        <taxon>Catarrhini</taxon>
        <taxon>Cercopithecidae</taxon>
        <taxon>Colobinae</taxon>
        <taxon>Piliocolobus</taxon>
    </lineage>
</organism>
<dbReference type="InterPro" id="IPR036860">
    <property type="entry name" value="SH2_dom_sf"/>
</dbReference>
<name>A0A8C9LZK9_9PRIM</name>
<dbReference type="SUPFAM" id="SSF55550">
    <property type="entry name" value="SH2 domain"/>
    <property type="match status" value="1"/>
</dbReference>
<dbReference type="Pfam" id="PF00017">
    <property type="entry name" value="SH2"/>
    <property type="match status" value="1"/>
</dbReference>
<accession>A0A8C9LZK9</accession>
<dbReference type="Proteomes" id="UP000694416">
    <property type="component" value="Unplaced"/>
</dbReference>
<dbReference type="GO" id="GO:0004726">
    <property type="term" value="F:non-membrane spanning protein tyrosine phosphatase activity"/>
    <property type="evidence" value="ECO:0007669"/>
    <property type="project" value="TreeGrafter"/>
</dbReference>
<protein>
    <recommendedName>
        <fullName evidence="2">SH2 domain-containing protein</fullName>
    </recommendedName>
</protein>
<evidence type="ECO:0000313" key="3">
    <source>
        <dbReference type="Ensembl" id="ENSPTEP00000041164.1"/>
    </source>
</evidence>
<reference evidence="3" key="1">
    <citation type="submission" date="2025-08" db="UniProtKB">
        <authorList>
            <consortium name="Ensembl"/>
        </authorList>
    </citation>
    <scope>IDENTIFICATION</scope>
</reference>
<dbReference type="AlphaFoldDB" id="A0A8C9LZK9"/>
<dbReference type="Ensembl" id="ENSPTET00000055045.1">
    <property type="protein sequence ID" value="ENSPTEP00000041164.1"/>
    <property type="gene ID" value="ENSPTEG00000037781.1"/>
</dbReference>
<dbReference type="PANTHER" id="PTHR46559">
    <property type="entry name" value="TYROSINE-PROTEIN PHOSPHATASE NON-RECEPTOR TYPE 11"/>
    <property type="match status" value="1"/>
</dbReference>
<dbReference type="PRINTS" id="PR00401">
    <property type="entry name" value="SH2DOMAIN"/>
</dbReference>
<dbReference type="InterPro" id="IPR000980">
    <property type="entry name" value="SH2"/>
</dbReference>